<feature type="compositionally biased region" description="Pro residues" evidence="1">
    <location>
        <begin position="81"/>
        <end position="91"/>
    </location>
</feature>
<organism evidence="2 3">
    <name type="scientific">Dromaius novaehollandiae</name>
    <name type="common">Emu</name>
    <dbReference type="NCBI Taxonomy" id="8790"/>
    <lineage>
        <taxon>Eukaryota</taxon>
        <taxon>Metazoa</taxon>
        <taxon>Chordata</taxon>
        <taxon>Craniata</taxon>
        <taxon>Vertebrata</taxon>
        <taxon>Euteleostomi</taxon>
        <taxon>Archelosauria</taxon>
        <taxon>Archosauria</taxon>
        <taxon>Dinosauria</taxon>
        <taxon>Saurischia</taxon>
        <taxon>Theropoda</taxon>
        <taxon>Coelurosauria</taxon>
        <taxon>Aves</taxon>
        <taxon>Palaeognathae</taxon>
        <taxon>Casuariiformes</taxon>
        <taxon>Dromaiidae</taxon>
        <taxon>Dromaius</taxon>
    </lineage>
</organism>
<name>A0A8C4K6F9_DRONO</name>
<dbReference type="Ensembl" id="ENSDNVT00000024023.1">
    <property type="protein sequence ID" value="ENSDNVP00000019928.1"/>
    <property type="gene ID" value="ENSDNVG00000013944.1"/>
</dbReference>
<feature type="region of interest" description="Disordered" evidence="1">
    <location>
        <begin position="45"/>
        <end position="91"/>
    </location>
</feature>
<dbReference type="GO" id="GO:0007186">
    <property type="term" value="P:G protein-coupled receptor signaling pathway"/>
    <property type="evidence" value="ECO:0007669"/>
    <property type="project" value="TreeGrafter"/>
</dbReference>
<sequence length="91" mass="9796">MRLRSKTCCWPLCCSSAPFPAPSHHPPLPSCLADPDIDPSWYTGRGIRPVGRFGRRRAPGEGTPAAGDGWPGGCVPRRQHPVPPSQEEPTA</sequence>
<dbReference type="AlphaFoldDB" id="A0A8C4K6F9"/>
<proteinExistence type="predicted"/>
<keyword evidence="3" id="KW-1185">Reference proteome</keyword>
<evidence type="ECO:0000256" key="1">
    <source>
        <dbReference type="SAM" id="MobiDB-lite"/>
    </source>
</evidence>
<accession>A0A8C4K6F9</accession>
<dbReference type="PANTHER" id="PTHR17206">
    <property type="entry name" value="PROLACTIN-RELEASING PEPTIDE"/>
    <property type="match status" value="1"/>
</dbReference>
<dbReference type="InterPro" id="IPR026194">
    <property type="entry name" value="PrRP"/>
</dbReference>
<dbReference type="GO" id="GO:0031861">
    <property type="term" value="F:prolactin-releasing peptide receptor binding"/>
    <property type="evidence" value="ECO:0007669"/>
    <property type="project" value="TreeGrafter"/>
</dbReference>
<dbReference type="GO" id="GO:0043434">
    <property type="term" value="P:response to peptide hormone"/>
    <property type="evidence" value="ECO:0007669"/>
    <property type="project" value="TreeGrafter"/>
</dbReference>
<dbReference type="GO" id="GO:0005184">
    <property type="term" value="F:neuropeptide hormone activity"/>
    <property type="evidence" value="ECO:0007669"/>
    <property type="project" value="TreeGrafter"/>
</dbReference>
<evidence type="ECO:0000313" key="3">
    <source>
        <dbReference type="Proteomes" id="UP000694423"/>
    </source>
</evidence>
<protein>
    <submittedName>
        <fullName evidence="2">Uncharacterized protein</fullName>
    </submittedName>
</protein>
<dbReference type="Pfam" id="PF15172">
    <property type="entry name" value="Prolactin_RP"/>
    <property type="match status" value="1"/>
</dbReference>
<reference evidence="2" key="1">
    <citation type="submission" date="2025-08" db="UniProtKB">
        <authorList>
            <consortium name="Ensembl"/>
        </authorList>
    </citation>
    <scope>IDENTIFICATION</scope>
</reference>
<evidence type="ECO:0000313" key="2">
    <source>
        <dbReference type="Ensembl" id="ENSDNVP00000019928.1"/>
    </source>
</evidence>
<dbReference type="Proteomes" id="UP000694423">
    <property type="component" value="Unplaced"/>
</dbReference>
<dbReference type="PANTHER" id="PTHR17206:SF1">
    <property type="entry name" value="PROLACTIN-RELEASING PEPTIDE"/>
    <property type="match status" value="1"/>
</dbReference>
<dbReference type="GO" id="GO:0007631">
    <property type="term" value="P:feeding behavior"/>
    <property type="evidence" value="ECO:0007669"/>
    <property type="project" value="TreeGrafter"/>
</dbReference>
<reference evidence="2" key="2">
    <citation type="submission" date="2025-09" db="UniProtKB">
        <authorList>
            <consortium name="Ensembl"/>
        </authorList>
    </citation>
    <scope>IDENTIFICATION</scope>
</reference>